<sequence length="72" mass="8423">MVVYVTKNKSDADIIVKKVQYNDEVKPGFWKEVKQKMDADLIVYISDKNTTDIKKVYFTKFGDEVKSLILPY</sequence>
<organism evidence="2 3">
    <name type="scientific">Epilithonimonas pallida</name>
    <dbReference type="NCBI Taxonomy" id="373671"/>
    <lineage>
        <taxon>Bacteria</taxon>
        <taxon>Pseudomonadati</taxon>
        <taxon>Bacteroidota</taxon>
        <taxon>Flavobacteriia</taxon>
        <taxon>Flavobacteriales</taxon>
        <taxon>Weeksellaceae</taxon>
        <taxon>Chryseobacterium group</taxon>
        <taxon>Epilithonimonas</taxon>
    </lineage>
</organism>
<name>A0ABY1R5S3_9FLAO</name>
<evidence type="ECO:0000313" key="3">
    <source>
        <dbReference type="Proteomes" id="UP001158050"/>
    </source>
</evidence>
<feature type="domain" description="7(1) septoil knot" evidence="1">
    <location>
        <begin position="3"/>
        <end position="60"/>
    </location>
</feature>
<evidence type="ECO:0000313" key="2">
    <source>
        <dbReference type="EMBL" id="SMP96555.1"/>
    </source>
</evidence>
<dbReference type="InterPro" id="IPR046148">
    <property type="entry name" value="Septknot"/>
</dbReference>
<reference evidence="2 3" key="1">
    <citation type="submission" date="2017-05" db="EMBL/GenBank/DDBJ databases">
        <authorList>
            <person name="Varghese N."/>
            <person name="Submissions S."/>
        </authorList>
    </citation>
    <scope>NUCLEOTIDE SEQUENCE [LARGE SCALE GENOMIC DNA]</scope>
    <source>
        <strain evidence="2 3">DSM 18015</strain>
    </source>
</reference>
<dbReference type="EMBL" id="FXUO01000009">
    <property type="protein sequence ID" value="SMP96555.1"/>
    <property type="molecule type" value="Genomic_DNA"/>
</dbReference>
<proteinExistence type="predicted"/>
<gene>
    <name evidence="2" type="ORF">SAMN05421679_109105</name>
</gene>
<protein>
    <recommendedName>
        <fullName evidence="1">7(1) septoil knot domain-containing protein</fullName>
    </recommendedName>
</protein>
<dbReference type="Proteomes" id="UP001158050">
    <property type="component" value="Unassembled WGS sequence"/>
</dbReference>
<evidence type="ECO:0000259" key="1">
    <source>
        <dbReference type="Pfam" id="PF19647"/>
    </source>
</evidence>
<comment type="caution">
    <text evidence="2">The sequence shown here is derived from an EMBL/GenBank/DDBJ whole genome shotgun (WGS) entry which is preliminary data.</text>
</comment>
<accession>A0ABY1R5S3</accession>
<dbReference type="Pfam" id="PF19647">
    <property type="entry name" value="Septknot"/>
    <property type="match status" value="1"/>
</dbReference>
<keyword evidence="3" id="KW-1185">Reference proteome</keyword>